<dbReference type="EMBL" id="JAMKFB020000014">
    <property type="protein sequence ID" value="KAL0176782.1"/>
    <property type="molecule type" value="Genomic_DNA"/>
</dbReference>
<dbReference type="InterPro" id="IPR043502">
    <property type="entry name" value="DNA/RNA_pol_sf"/>
</dbReference>
<evidence type="ECO:0000313" key="2">
    <source>
        <dbReference type="Proteomes" id="UP001529510"/>
    </source>
</evidence>
<protein>
    <submittedName>
        <fullName evidence="1">Uncharacterized protein</fullName>
    </submittedName>
</protein>
<dbReference type="Pfam" id="PF05380">
    <property type="entry name" value="Peptidase_A17"/>
    <property type="match status" value="1"/>
</dbReference>
<dbReference type="PANTHER" id="PTHR47331:SF1">
    <property type="entry name" value="GAG-LIKE PROTEIN"/>
    <property type="match status" value="1"/>
</dbReference>
<dbReference type="InterPro" id="IPR008042">
    <property type="entry name" value="Retrotrans_Pao"/>
</dbReference>
<keyword evidence="2" id="KW-1185">Reference proteome</keyword>
<dbReference type="SUPFAM" id="SSF56672">
    <property type="entry name" value="DNA/RNA polymerases"/>
    <property type="match status" value="1"/>
</dbReference>
<organism evidence="1 2">
    <name type="scientific">Cirrhinus mrigala</name>
    <name type="common">Mrigala</name>
    <dbReference type="NCBI Taxonomy" id="683832"/>
    <lineage>
        <taxon>Eukaryota</taxon>
        <taxon>Metazoa</taxon>
        <taxon>Chordata</taxon>
        <taxon>Craniata</taxon>
        <taxon>Vertebrata</taxon>
        <taxon>Euteleostomi</taxon>
        <taxon>Actinopterygii</taxon>
        <taxon>Neopterygii</taxon>
        <taxon>Teleostei</taxon>
        <taxon>Ostariophysi</taxon>
        <taxon>Cypriniformes</taxon>
        <taxon>Cyprinidae</taxon>
        <taxon>Labeoninae</taxon>
        <taxon>Labeonini</taxon>
        <taxon>Cirrhinus</taxon>
    </lineage>
</organism>
<dbReference type="Proteomes" id="UP001529510">
    <property type="component" value="Unassembled WGS sequence"/>
</dbReference>
<evidence type="ECO:0000313" key="1">
    <source>
        <dbReference type="EMBL" id="KAL0176782.1"/>
    </source>
</evidence>
<dbReference type="Gene3D" id="3.30.420.10">
    <property type="entry name" value="Ribonuclease H-like superfamily/Ribonuclease H"/>
    <property type="match status" value="1"/>
</dbReference>
<sequence length="1126" mass="127507">KHPSVLHVEKEDTTRITSKETVSTVPEQQQTCGHIGAGEEDTAVFSIVAVQVKSQKGNKVVHTYAFLDPGSSGTFCTASLAERLGVSGKNCNILLRTMGQTKTINTTVLTGLEVSGFDTEDFIKLPFVLTQTTMPVSRVNVPCQDDVAKWSYLSSIRLHEVDADVDLLIGTDSPKVLEPWELINSQCGGPYAVRTRVGWVINGPLRAGDSGGAGVKSGCTVVTANHVSVEHLENMLMQQYNCDFTERTYDEQLEMSREDIKFMKIVKDTTVLNNEHYCIDLPFRVEDPVMPNNRCVALQRLQCLKRRFNRDISFKAQYIDFLNNMLEQGYAEKVPASEPTPKQGKVWYIPHHGVYHPTKGKLRVVFDCGCTYKGTSLNSQLLQGPDFTNTLIGVLLRFREEPIAVMADINAMFHQVRVPHKHVNFLRFLWWPNGDAIKEPEEYRMCVHLFGAVSSPSCSNYALRRTAEDNALQYSPDILSTVKTNFYVDDCLKSTVTEEDAVKLIHGLTSLCKKGGFHVQKWVTNSPKVFALIPSNIRAVGLENMDLDRDQLPVERALGMQWCVQGDTFSFRTAVQERPHTRRGILSVVRSLYDPLGFLSPFIIPAKLLLQELCRMNLKWDEPVPSAFSRYWSEWLSELQHMSGFKVERCIKPKDFGTQLKAELHHFSDASQTGYGTVSYLRLESTDSVHVSFITGKARVAPLKQLTIPRLELAAAVLAVRVNTMLLKELQLPLQRSFFWTNSTTALKYIFNETKRFYTYVANRVSIIREATDKGQWRYVNTKDNPADEASRGLRAQEFGKGKCLKGPDFLHLPAAKWPKLDLDSSSIPSDDPEVKKELKVNAITTHSDNPLSQLIHYFSSWRKLKTSVAWLLELKERLLLLSRKRKEYVVKQNENVEKELKKFKAALGKSSLTPECLEEAEKAIIQFVQNQRFSTEISSLKLDPKTVSKDSPLYRLDPFIEDGILRVGGRLSKSALPLEEGVTWSFNTPAASHQGGVWERLFRSVRSVLTSVVGHQLLDEEGLQTLFCEVEAILNDRPITKVSEDPNDLEALTPNHILLLKGKPILPPGLFEKSDLYIKRRWRQVQYVVELFWKRGSWMMGRVQMKTSILDRPITKLCLLLEANN</sequence>
<comment type="caution">
    <text evidence="1">The sequence shown here is derived from an EMBL/GenBank/DDBJ whole genome shotgun (WGS) entry which is preliminary data.</text>
</comment>
<proteinExistence type="predicted"/>
<gene>
    <name evidence="1" type="ORF">M9458_029112</name>
</gene>
<name>A0ABD0PS86_CIRMR</name>
<dbReference type="GO" id="GO:0006259">
    <property type="term" value="P:DNA metabolic process"/>
    <property type="evidence" value="ECO:0007669"/>
    <property type="project" value="UniProtKB-ARBA"/>
</dbReference>
<reference evidence="1 2" key="1">
    <citation type="submission" date="2024-05" db="EMBL/GenBank/DDBJ databases">
        <title>Genome sequencing and assembly of Indian major carp, Cirrhinus mrigala (Hamilton, 1822).</title>
        <authorList>
            <person name="Mohindra V."/>
            <person name="Chowdhury L.M."/>
            <person name="Lal K."/>
            <person name="Jena J.K."/>
        </authorList>
    </citation>
    <scope>NUCLEOTIDE SEQUENCE [LARGE SCALE GENOMIC DNA]</scope>
    <source>
        <strain evidence="1">CM1030</strain>
        <tissue evidence="1">Blood</tissue>
    </source>
</reference>
<dbReference type="InterPro" id="IPR036397">
    <property type="entry name" value="RNaseH_sf"/>
</dbReference>
<dbReference type="AlphaFoldDB" id="A0ABD0PS86"/>
<dbReference type="CDD" id="cd01644">
    <property type="entry name" value="RT_pepA17"/>
    <property type="match status" value="1"/>
</dbReference>
<feature type="non-terminal residue" evidence="1">
    <location>
        <position position="1"/>
    </location>
</feature>
<dbReference type="PANTHER" id="PTHR47331">
    <property type="entry name" value="PHD-TYPE DOMAIN-CONTAINING PROTEIN"/>
    <property type="match status" value="1"/>
</dbReference>
<accession>A0ABD0PS86</accession>